<name>A0A0L7KN29_OPEBR</name>
<evidence type="ECO:0000313" key="2">
    <source>
        <dbReference type="EMBL" id="KOB64491.1"/>
    </source>
</evidence>
<gene>
    <name evidence="2" type="ORF">OBRU01_24168</name>
</gene>
<dbReference type="EMBL" id="JTDY01008606">
    <property type="protein sequence ID" value="KOB64491.1"/>
    <property type="molecule type" value="Genomic_DNA"/>
</dbReference>
<feature type="non-terminal residue" evidence="2">
    <location>
        <position position="94"/>
    </location>
</feature>
<protein>
    <submittedName>
        <fullName evidence="2">Uncharacterized protein</fullName>
    </submittedName>
</protein>
<proteinExistence type="predicted"/>
<dbReference type="AlphaFoldDB" id="A0A0L7KN29"/>
<organism evidence="2 3">
    <name type="scientific">Operophtera brumata</name>
    <name type="common">Winter moth</name>
    <name type="synonym">Phalaena brumata</name>
    <dbReference type="NCBI Taxonomy" id="104452"/>
    <lineage>
        <taxon>Eukaryota</taxon>
        <taxon>Metazoa</taxon>
        <taxon>Ecdysozoa</taxon>
        <taxon>Arthropoda</taxon>
        <taxon>Hexapoda</taxon>
        <taxon>Insecta</taxon>
        <taxon>Pterygota</taxon>
        <taxon>Neoptera</taxon>
        <taxon>Endopterygota</taxon>
        <taxon>Lepidoptera</taxon>
        <taxon>Glossata</taxon>
        <taxon>Ditrysia</taxon>
        <taxon>Geometroidea</taxon>
        <taxon>Geometridae</taxon>
        <taxon>Larentiinae</taxon>
        <taxon>Operophtera</taxon>
    </lineage>
</organism>
<comment type="caution">
    <text evidence="2">The sequence shown here is derived from an EMBL/GenBank/DDBJ whole genome shotgun (WGS) entry which is preliminary data.</text>
</comment>
<evidence type="ECO:0000313" key="3">
    <source>
        <dbReference type="Proteomes" id="UP000037510"/>
    </source>
</evidence>
<reference evidence="2 3" key="1">
    <citation type="journal article" date="2015" name="Genome Biol. Evol.">
        <title>The genome of winter moth (Operophtera brumata) provides a genomic perspective on sexual dimorphism and phenology.</title>
        <authorList>
            <person name="Derks M.F."/>
            <person name="Smit S."/>
            <person name="Salis L."/>
            <person name="Schijlen E."/>
            <person name="Bossers A."/>
            <person name="Mateman C."/>
            <person name="Pijl A.S."/>
            <person name="de Ridder D."/>
            <person name="Groenen M.A."/>
            <person name="Visser M.E."/>
            <person name="Megens H.J."/>
        </authorList>
    </citation>
    <scope>NUCLEOTIDE SEQUENCE [LARGE SCALE GENOMIC DNA]</scope>
    <source>
        <strain evidence="2">WM2013NL</strain>
        <tissue evidence="2">Head and thorax</tissue>
    </source>
</reference>
<feature type="non-terminal residue" evidence="2">
    <location>
        <position position="1"/>
    </location>
</feature>
<keyword evidence="3" id="KW-1185">Reference proteome</keyword>
<accession>A0A0L7KN29</accession>
<dbReference type="Proteomes" id="UP000037510">
    <property type="component" value="Unassembled WGS sequence"/>
</dbReference>
<evidence type="ECO:0000256" key="1">
    <source>
        <dbReference type="SAM" id="MobiDB-lite"/>
    </source>
</evidence>
<feature type="region of interest" description="Disordered" evidence="1">
    <location>
        <begin position="1"/>
        <end position="79"/>
    </location>
</feature>
<sequence length="94" mass="9993">SSFCPASIKPGLRPQAAPAPHRVHARAARISRAQVPLPEVPERGRPRRRGGRAQPQRDAATSAGGERRPRAVSARAAARVRAAAALPRVHALPH</sequence>